<evidence type="ECO:0000256" key="7">
    <source>
        <dbReference type="ARBA" id="ARBA00023180"/>
    </source>
</evidence>
<accession>A0A482XCE7</accession>
<proteinExistence type="predicted"/>
<dbReference type="InParanoid" id="A0A482XCE7"/>
<evidence type="ECO:0000313" key="11">
    <source>
        <dbReference type="Proteomes" id="UP000291343"/>
    </source>
</evidence>
<evidence type="ECO:0000313" key="10">
    <source>
        <dbReference type="EMBL" id="RZF43342.1"/>
    </source>
</evidence>
<dbReference type="AlphaFoldDB" id="A0A482XCE7"/>
<reference evidence="10 11" key="1">
    <citation type="journal article" date="2017" name="Gigascience">
        <title>Genome sequence of the small brown planthopper, Laodelphax striatellus.</title>
        <authorList>
            <person name="Zhu J."/>
            <person name="Jiang F."/>
            <person name="Wang X."/>
            <person name="Yang P."/>
            <person name="Bao Y."/>
            <person name="Zhao W."/>
            <person name="Wang W."/>
            <person name="Lu H."/>
            <person name="Wang Q."/>
            <person name="Cui N."/>
            <person name="Li J."/>
            <person name="Chen X."/>
            <person name="Luo L."/>
            <person name="Yu J."/>
            <person name="Kang L."/>
            <person name="Cui F."/>
        </authorList>
    </citation>
    <scope>NUCLEOTIDE SEQUENCE [LARGE SCALE GENOMIC DNA]</scope>
    <source>
        <strain evidence="10">Lst14</strain>
    </source>
</reference>
<dbReference type="InterPro" id="IPR031424">
    <property type="entry name" value="QVR-like"/>
</dbReference>
<evidence type="ECO:0000256" key="5">
    <source>
        <dbReference type="ARBA" id="ARBA00022989"/>
    </source>
</evidence>
<evidence type="ECO:0000256" key="8">
    <source>
        <dbReference type="ARBA" id="ARBA00023288"/>
    </source>
</evidence>
<dbReference type="GO" id="GO:0032222">
    <property type="term" value="P:regulation of synaptic transmission, cholinergic"/>
    <property type="evidence" value="ECO:0007669"/>
    <property type="project" value="InterPro"/>
</dbReference>
<feature type="signal peptide" evidence="9">
    <location>
        <begin position="1"/>
        <end position="25"/>
    </location>
</feature>
<dbReference type="InterPro" id="IPR045860">
    <property type="entry name" value="Snake_toxin-like_sf"/>
</dbReference>
<gene>
    <name evidence="10" type="ORF">LSTR_LSTR001603</name>
</gene>
<dbReference type="SUPFAM" id="SSF57302">
    <property type="entry name" value="Snake toxin-like"/>
    <property type="match status" value="1"/>
</dbReference>
<dbReference type="Pfam" id="PF17064">
    <property type="entry name" value="QVR"/>
    <property type="match status" value="1"/>
</dbReference>
<evidence type="ECO:0000256" key="6">
    <source>
        <dbReference type="ARBA" id="ARBA00023136"/>
    </source>
</evidence>
<dbReference type="InterPro" id="IPR050975">
    <property type="entry name" value="Sleep_regulator"/>
</dbReference>
<dbReference type="GO" id="GO:0030431">
    <property type="term" value="P:sleep"/>
    <property type="evidence" value="ECO:0007669"/>
    <property type="project" value="InterPro"/>
</dbReference>
<protein>
    <submittedName>
        <fullName evidence="10">Uncharacterized protein</fullName>
    </submittedName>
</protein>
<keyword evidence="5" id="KW-1133">Transmembrane helix</keyword>
<evidence type="ECO:0000256" key="9">
    <source>
        <dbReference type="SAM" id="SignalP"/>
    </source>
</evidence>
<comment type="caution">
    <text evidence="10">The sequence shown here is derived from an EMBL/GenBank/DDBJ whole genome shotgun (WGS) entry which is preliminary data.</text>
</comment>
<dbReference type="GO" id="GO:0098552">
    <property type="term" value="C:side of membrane"/>
    <property type="evidence" value="ECO:0007669"/>
    <property type="project" value="UniProtKB-KW"/>
</dbReference>
<keyword evidence="2" id="KW-0336">GPI-anchor</keyword>
<keyword evidence="8" id="KW-0449">Lipoprotein</keyword>
<keyword evidence="7" id="KW-0325">Glycoprotein</keyword>
<evidence type="ECO:0000256" key="1">
    <source>
        <dbReference type="ARBA" id="ARBA00004589"/>
    </source>
</evidence>
<dbReference type="EMBL" id="QKKF02012754">
    <property type="protein sequence ID" value="RZF43342.1"/>
    <property type="molecule type" value="Genomic_DNA"/>
</dbReference>
<dbReference type="PANTHER" id="PTHR33562">
    <property type="entry name" value="ATILLA, ISOFORM B-RELATED-RELATED"/>
    <property type="match status" value="1"/>
</dbReference>
<keyword evidence="4 9" id="KW-0732">Signal</keyword>
<evidence type="ECO:0000256" key="4">
    <source>
        <dbReference type="ARBA" id="ARBA00022729"/>
    </source>
</evidence>
<feature type="chain" id="PRO_5019821372" evidence="9">
    <location>
        <begin position="26"/>
        <end position="151"/>
    </location>
</feature>
<keyword evidence="11" id="KW-1185">Reference proteome</keyword>
<evidence type="ECO:0000256" key="2">
    <source>
        <dbReference type="ARBA" id="ARBA00022622"/>
    </source>
</evidence>
<name>A0A482XCE7_LAOST</name>
<comment type="subcellular location">
    <subcellularLocation>
        <location evidence="1">Membrane</location>
        <topology evidence="1">Lipid-anchor</topology>
        <topology evidence="1">GPI-anchor</topology>
    </subcellularLocation>
</comment>
<evidence type="ECO:0000256" key="3">
    <source>
        <dbReference type="ARBA" id="ARBA00022692"/>
    </source>
</evidence>
<dbReference type="Proteomes" id="UP000291343">
    <property type="component" value="Unassembled WGS sequence"/>
</dbReference>
<organism evidence="10 11">
    <name type="scientific">Laodelphax striatellus</name>
    <name type="common">Small brown planthopper</name>
    <name type="synonym">Delphax striatella</name>
    <dbReference type="NCBI Taxonomy" id="195883"/>
    <lineage>
        <taxon>Eukaryota</taxon>
        <taxon>Metazoa</taxon>
        <taxon>Ecdysozoa</taxon>
        <taxon>Arthropoda</taxon>
        <taxon>Hexapoda</taxon>
        <taxon>Insecta</taxon>
        <taxon>Pterygota</taxon>
        <taxon>Neoptera</taxon>
        <taxon>Paraneoptera</taxon>
        <taxon>Hemiptera</taxon>
        <taxon>Auchenorrhyncha</taxon>
        <taxon>Fulgoroidea</taxon>
        <taxon>Delphacidae</taxon>
        <taxon>Criomorphinae</taxon>
        <taxon>Laodelphax</taxon>
    </lineage>
</organism>
<keyword evidence="6" id="KW-0472">Membrane</keyword>
<keyword evidence="3" id="KW-0812">Transmembrane</keyword>
<dbReference type="PANTHER" id="PTHR33562:SF14">
    <property type="entry name" value="PROTEIN QUIVER"/>
    <property type="match status" value="1"/>
</dbReference>
<dbReference type="OrthoDB" id="6496929at2759"/>
<sequence length="151" mass="16875">MYPSSLQLLAVLCLTAVFFIQPGSSIKCYQCNSHNDSRCAQEKPPEELTKDCTELDDATKKYSMCRKITQTIEFEVNGLQPDTRVIRSCGWDESNYKGRCYQRSGFSFQYLLRSCLTDLCNASQRTAGVTVLLLASTCLIALLRSGATFAL</sequence>